<comment type="caution">
    <text evidence="1">The sequence shown here is derived from an EMBL/GenBank/DDBJ whole genome shotgun (WGS) entry which is preliminary data.</text>
</comment>
<protein>
    <recommendedName>
        <fullName evidence="3">Recombination activating protein 1</fullName>
    </recommendedName>
</protein>
<keyword evidence="2" id="KW-1185">Reference proteome</keyword>
<name>A0ABN8QI82_9CNID</name>
<sequence>MRLTNKDVEEFNNSEAVSAARDLLKRAEDVAELSISESSEVTDFLLCLVTIKTEESVGKQLILIDYTRCTNCGEQQRAAVNKCSECRTIFVKAKKDLEKLRKKKGKSNITKQKRLMEEQADILQCAHACDVIILIHHKHGLGEMVTCYGTEGAGVSFIGNKMDVKRSQGGEMALMLFQKFMQGKFYSVTLVAAMSKNWRS</sequence>
<dbReference type="Proteomes" id="UP001159405">
    <property type="component" value="Unassembled WGS sequence"/>
</dbReference>
<proteinExistence type="predicted"/>
<dbReference type="EMBL" id="CALNXK010000123">
    <property type="protein sequence ID" value="CAH3162387.1"/>
    <property type="molecule type" value="Genomic_DNA"/>
</dbReference>
<organism evidence="1 2">
    <name type="scientific">Porites lobata</name>
    <dbReference type="NCBI Taxonomy" id="104759"/>
    <lineage>
        <taxon>Eukaryota</taxon>
        <taxon>Metazoa</taxon>
        <taxon>Cnidaria</taxon>
        <taxon>Anthozoa</taxon>
        <taxon>Hexacorallia</taxon>
        <taxon>Scleractinia</taxon>
        <taxon>Fungiina</taxon>
        <taxon>Poritidae</taxon>
        <taxon>Porites</taxon>
    </lineage>
</organism>
<reference evidence="1 2" key="1">
    <citation type="submission" date="2022-05" db="EMBL/GenBank/DDBJ databases">
        <authorList>
            <consortium name="Genoscope - CEA"/>
            <person name="William W."/>
        </authorList>
    </citation>
    <scope>NUCLEOTIDE SEQUENCE [LARGE SCALE GENOMIC DNA]</scope>
</reference>
<evidence type="ECO:0000313" key="1">
    <source>
        <dbReference type="EMBL" id="CAH3162387.1"/>
    </source>
</evidence>
<gene>
    <name evidence="1" type="ORF">PLOB_00005259</name>
</gene>
<evidence type="ECO:0000313" key="2">
    <source>
        <dbReference type="Proteomes" id="UP001159405"/>
    </source>
</evidence>
<accession>A0ABN8QI82</accession>
<evidence type="ECO:0008006" key="3">
    <source>
        <dbReference type="Google" id="ProtNLM"/>
    </source>
</evidence>